<keyword evidence="2" id="KW-1185">Reference proteome</keyword>
<reference evidence="2" key="1">
    <citation type="journal article" date="2019" name="Int. J. Syst. Evol. Microbiol.">
        <title>The Global Catalogue of Microorganisms (GCM) 10K type strain sequencing project: providing services to taxonomists for standard genome sequencing and annotation.</title>
        <authorList>
            <consortium name="The Broad Institute Genomics Platform"/>
            <consortium name="The Broad Institute Genome Sequencing Center for Infectious Disease"/>
            <person name="Wu L."/>
            <person name="Ma J."/>
        </authorList>
    </citation>
    <scope>NUCLEOTIDE SEQUENCE [LARGE SCALE GENOMIC DNA]</scope>
    <source>
        <strain evidence="2">CGMCC 1.12477</strain>
    </source>
</reference>
<dbReference type="EMBL" id="JBHUDD010000027">
    <property type="protein sequence ID" value="MFD1508317.1"/>
    <property type="molecule type" value="Genomic_DNA"/>
</dbReference>
<dbReference type="RefSeq" id="WP_379912820.1">
    <property type="nucleotide sequence ID" value="NZ_JBHUDD010000027.1"/>
</dbReference>
<proteinExistence type="predicted"/>
<evidence type="ECO:0000313" key="1">
    <source>
        <dbReference type="EMBL" id="MFD1508317.1"/>
    </source>
</evidence>
<accession>A0ABW4EB10</accession>
<comment type="caution">
    <text evidence="1">The sequence shown here is derived from an EMBL/GenBank/DDBJ whole genome shotgun (WGS) entry which is preliminary data.</text>
</comment>
<gene>
    <name evidence="1" type="ORF">ACFTOW_02740</name>
</gene>
<evidence type="ECO:0000313" key="2">
    <source>
        <dbReference type="Proteomes" id="UP001597186"/>
    </source>
</evidence>
<protein>
    <submittedName>
        <fullName evidence="1">Uncharacterized protein</fullName>
    </submittedName>
</protein>
<dbReference type="Proteomes" id="UP001597186">
    <property type="component" value="Unassembled WGS sequence"/>
</dbReference>
<sequence>MTLLIKARQNRLIALQKLQAQHTNLFADLSQRPAPVDFRSRRAA</sequence>
<organism evidence="1 2">
    <name type="scientific">Lacimonas salitolerans</name>
    <dbReference type="NCBI Taxonomy" id="1323750"/>
    <lineage>
        <taxon>Bacteria</taxon>
        <taxon>Pseudomonadati</taxon>
        <taxon>Pseudomonadota</taxon>
        <taxon>Alphaproteobacteria</taxon>
        <taxon>Rhodobacterales</taxon>
        <taxon>Paracoccaceae</taxon>
        <taxon>Lacimonas</taxon>
    </lineage>
</organism>
<name>A0ABW4EB10_9RHOB</name>